<feature type="region of interest" description="Disordered" evidence="1">
    <location>
        <begin position="1"/>
        <end position="161"/>
    </location>
</feature>
<proteinExistence type="predicted"/>
<sequence>MSTRVEKGSQKFRPVLKSKARPSAMPASPDVGSSQPGEPSLSMPPPSTIPIRYPSAPPTPETPIKTFSSTQEKEIESYSSSQLSAQATTIHPTRPKPAAGNIISVGRGRSQTPAATVVATRPSQQSRPSVTTLTHSTGLGASQSQQTAPSSAQISPEPERE</sequence>
<dbReference type="AlphaFoldDB" id="A0A0C9U9K5"/>
<feature type="compositionally biased region" description="Polar residues" evidence="1">
    <location>
        <begin position="77"/>
        <end position="91"/>
    </location>
</feature>
<accession>A0A0C9U9K5</accession>
<evidence type="ECO:0000256" key="1">
    <source>
        <dbReference type="SAM" id="MobiDB-lite"/>
    </source>
</evidence>
<evidence type="ECO:0000313" key="2">
    <source>
        <dbReference type="EMBL" id="KIJ25757.1"/>
    </source>
</evidence>
<keyword evidence="3" id="KW-1185">Reference proteome</keyword>
<organism evidence="2 3">
    <name type="scientific">Sphaerobolus stellatus (strain SS14)</name>
    <dbReference type="NCBI Taxonomy" id="990650"/>
    <lineage>
        <taxon>Eukaryota</taxon>
        <taxon>Fungi</taxon>
        <taxon>Dikarya</taxon>
        <taxon>Basidiomycota</taxon>
        <taxon>Agaricomycotina</taxon>
        <taxon>Agaricomycetes</taxon>
        <taxon>Phallomycetidae</taxon>
        <taxon>Geastrales</taxon>
        <taxon>Sphaerobolaceae</taxon>
        <taxon>Sphaerobolus</taxon>
    </lineage>
</organism>
<evidence type="ECO:0000313" key="3">
    <source>
        <dbReference type="Proteomes" id="UP000054279"/>
    </source>
</evidence>
<feature type="compositionally biased region" description="Low complexity" evidence="1">
    <location>
        <begin position="141"/>
        <end position="153"/>
    </location>
</feature>
<dbReference type="EMBL" id="KN837400">
    <property type="protein sequence ID" value="KIJ25757.1"/>
    <property type="molecule type" value="Genomic_DNA"/>
</dbReference>
<feature type="compositionally biased region" description="Polar residues" evidence="1">
    <location>
        <begin position="121"/>
        <end position="140"/>
    </location>
</feature>
<reference evidence="2 3" key="1">
    <citation type="submission" date="2014-06" db="EMBL/GenBank/DDBJ databases">
        <title>Evolutionary Origins and Diversification of the Mycorrhizal Mutualists.</title>
        <authorList>
            <consortium name="DOE Joint Genome Institute"/>
            <consortium name="Mycorrhizal Genomics Consortium"/>
            <person name="Kohler A."/>
            <person name="Kuo A."/>
            <person name="Nagy L.G."/>
            <person name="Floudas D."/>
            <person name="Copeland A."/>
            <person name="Barry K.W."/>
            <person name="Cichocki N."/>
            <person name="Veneault-Fourrey C."/>
            <person name="LaButti K."/>
            <person name="Lindquist E.A."/>
            <person name="Lipzen A."/>
            <person name="Lundell T."/>
            <person name="Morin E."/>
            <person name="Murat C."/>
            <person name="Riley R."/>
            <person name="Ohm R."/>
            <person name="Sun H."/>
            <person name="Tunlid A."/>
            <person name="Henrissat B."/>
            <person name="Grigoriev I.V."/>
            <person name="Hibbett D.S."/>
            <person name="Martin F."/>
        </authorList>
    </citation>
    <scope>NUCLEOTIDE SEQUENCE [LARGE SCALE GENOMIC DNA]</scope>
    <source>
        <strain evidence="2 3">SS14</strain>
    </source>
</reference>
<gene>
    <name evidence="2" type="ORF">M422DRAFT_273279</name>
</gene>
<dbReference type="Proteomes" id="UP000054279">
    <property type="component" value="Unassembled WGS sequence"/>
</dbReference>
<name>A0A0C9U9K5_SPHS4</name>
<protein>
    <submittedName>
        <fullName evidence="2">Uncharacterized protein</fullName>
    </submittedName>
</protein>
<dbReference type="HOGENOM" id="CLU_1644787_0_0_1"/>